<dbReference type="PANTHER" id="PTHR43085:SF57">
    <property type="entry name" value="CARBOHYDRATE KINASE PFKB DOMAIN-CONTAINING PROTEIN"/>
    <property type="match status" value="1"/>
</dbReference>
<dbReference type="Pfam" id="PF00294">
    <property type="entry name" value="PfkB"/>
    <property type="match status" value="1"/>
</dbReference>
<dbReference type="InterPro" id="IPR002173">
    <property type="entry name" value="Carboh/pur_kinase_PfkB_CS"/>
</dbReference>
<dbReference type="AlphaFoldDB" id="A0A2T7BIT6"/>
<evidence type="ECO:0000259" key="4">
    <source>
        <dbReference type="Pfam" id="PF00294"/>
    </source>
</evidence>
<keyword evidence="2" id="KW-0808">Transferase</keyword>
<sequence length="297" mass="32812">MDSSVVSFGEVLWDIFPNATRIGGAPLNVAYHLTKQHIPCTMISRVGRDELGQRLLAQLQDWGMPATGIQEDANQPTGTVLATFDEKHEPHYDIVQPVAWDHIEWQPVYETLLQQAGAFVFGSLGARHATTRKTLFTALEIAHLKVFDVNLRAPFYTFDLIRSLLEKAAVLKVSVSELKQLLDWLDKPYVAEADGVHYLQDKFKISEVLLTKGVKGSVYYAKGYHHVFPAVPVTVRDTVGSGDAFLAGFLAGKLRQQGPVKAMQNAAWLSAFVTSKAGACPPYTDEEYNAFVGAHPL</sequence>
<name>A0A2T7BIT6_9BACT</name>
<dbReference type="InterPro" id="IPR029056">
    <property type="entry name" value="Ribokinase-like"/>
</dbReference>
<accession>A0A2T7BIT6</accession>
<keyword evidence="3 5" id="KW-0418">Kinase</keyword>
<dbReference type="OrthoDB" id="9813569at2"/>
<dbReference type="PANTHER" id="PTHR43085">
    <property type="entry name" value="HEXOKINASE FAMILY MEMBER"/>
    <property type="match status" value="1"/>
</dbReference>
<comment type="caution">
    <text evidence="5">The sequence shown here is derived from an EMBL/GenBank/DDBJ whole genome shotgun (WGS) entry which is preliminary data.</text>
</comment>
<evidence type="ECO:0000313" key="5">
    <source>
        <dbReference type="EMBL" id="PUZ26201.1"/>
    </source>
</evidence>
<protein>
    <submittedName>
        <fullName evidence="5">Carbohydrate kinase</fullName>
    </submittedName>
</protein>
<comment type="similarity">
    <text evidence="1">Belongs to the carbohydrate kinase PfkB family.</text>
</comment>
<dbReference type="RefSeq" id="WP_108688039.1">
    <property type="nucleotide sequence ID" value="NZ_QCYK01000002.1"/>
</dbReference>
<dbReference type="Gene3D" id="3.40.1190.20">
    <property type="match status" value="1"/>
</dbReference>
<reference evidence="5 6" key="1">
    <citation type="submission" date="2018-04" db="EMBL/GenBank/DDBJ databases">
        <title>Chitinophaga fuyangensis sp. nov., isolated from soil in a chemical factory.</title>
        <authorList>
            <person name="Chen K."/>
        </authorList>
    </citation>
    <scope>NUCLEOTIDE SEQUENCE [LARGE SCALE GENOMIC DNA]</scope>
    <source>
        <strain evidence="5 6">LY-1</strain>
    </source>
</reference>
<organism evidence="5 6">
    <name type="scientific">Chitinophaga parva</name>
    <dbReference type="NCBI Taxonomy" id="2169414"/>
    <lineage>
        <taxon>Bacteria</taxon>
        <taxon>Pseudomonadati</taxon>
        <taxon>Bacteroidota</taxon>
        <taxon>Chitinophagia</taxon>
        <taxon>Chitinophagales</taxon>
        <taxon>Chitinophagaceae</taxon>
        <taxon>Chitinophaga</taxon>
    </lineage>
</organism>
<dbReference type="Proteomes" id="UP000244450">
    <property type="component" value="Unassembled WGS sequence"/>
</dbReference>
<evidence type="ECO:0000256" key="2">
    <source>
        <dbReference type="ARBA" id="ARBA00022679"/>
    </source>
</evidence>
<dbReference type="PROSITE" id="PS00584">
    <property type="entry name" value="PFKB_KINASES_2"/>
    <property type="match status" value="1"/>
</dbReference>
<proteinExistence type="inferred from homology"/>
<feature type="domain" description="Carbohydrate kinase PfkB" evidence="4">
    <location>
        <begin position="21"/>
        <end position="282"/>
    </location>
</feature>
<keyword evidence="6" id="KW-1185">Reference proteome</keyword>
<dbReference type="InterPro" id="IPR050306">
    <property type="entry name" value="PfkB_Carbo_kinase"/>
</dbReference>
<gene>
    <name evidence="5" type="ORF">DCC81_18395</name>
</gene>
<dbReference type="SUPFAM" id="SSF53613">
    <property type="entry name" value="Ribokinase-like"/>
    <property type="match status" value="1"/>
</dbReference>
<evidence type="ECO:0000313" key="6">
    <source>
        <dbReference type="Proteomes" id="UP000244450"/>
    </source>
</evidence>
<evidence type="ECO:0000256" key="1">
    <source>
        <dbReference type="ARBA" id="ARBA00010688"/>
    </source>
</evidence>
<evidence type="ECO:0000256" key="3">
    <source>
        <dbReference type="ARBA" id="ARBA00022777"/>
    </source>
</evidence>
<dbReference type="CDD" id="cd01167">
    <property type="entry name" value="bac_FRK"/>
    <property type="match status" value="1"/>
</dbReference>
<dbReference type="GO" id="GO:0016301">
    <property type="term" value="F:kinase activity"/>
    <property type="evidence" value="ECO:0007669"/>
    <property type="project" value="UniProtKB-KW"/>
</dbReference>
<dbReference type="EMBL" id="QCYK01000002">
    <property type="protein sequence ID" value="PUZ26201.1"/>
    <property type="molecule type" value="Genomic_DNA"/>
</dbReference>
<dbReference type="InterPro" id="IPR011611">
    <property type="entry name" value="PfkB_dom"/>
</dbReference>